<sequence>MCFEKGLRVIETSNHEDSFGNKLNEESSIIKELTDKYSDFNIDEIIETIIRKAINIIKEDNKRVLDDIEDSFTEVKTYKMASKKCFDTSQQEVAKLTMELNQVISDNTRKTELWQE</sequence>
<keyword evidence="2" id="KW-1185">Reference proteome</keyword>
<gene>
    <name evidence="1" type="ORF">O181_046276</name>
</gene>
<evidence type="ECO:0000313" key="1">
    <source>
        <dbReference type="EMBL" id="MBW0506561.1"/>
    </source>
</evidence>
<organism evidence="1 2">
    <name type="scientific">Austropuccinia psidii MF-1</name>
    <dbReference type="NCBI Taxonomy" id="1389203"/>
    <lineage>
        <taxon>Eukaryota</taxon>
        <taxon>Fungi</taxon>
        <taxon>Dikarya</taxon>
        <taxon>Basidiomycota</taxon>
        <taxon>Pucciniomycotina</taxon>
        <taxon>Pucciniomycetes</taxon>
        <taxon>Pucciniales</taxon>
        <taxon>Sphaerophragmiaceae</taxon>
        <taxon>Austropuccinia</taxon>
    </lineage>
</organism>
<name>A0A9Q3HIH4_9BASI</name>
<evidence type="ECO:0000313" key="2">
    <source>
        <dbReference type="Proteomes" id="UP000765509"/>
    </source>
</evidence>
<dbReference type="EMBL" id="AVOT02019170">
    <property type="protein sequence ID" value="MBW0506561.1"/>
    <property type="molecule type" value="Genomic_DNA"/>
</dbReference>
<reference evidence="1" key="1">
    <citation type="submission" date="2021-03" db="EMBL/GenBank/DDBJ databases">
        <title>Draft genome sequence of rust myrtle Austropuccinia psidii MF-1, a brazilian biotype.</title>
        <authorList>
            <person name="Quecine M.C."/>
            <person name="Pachon D.M.R."/>
            <person name="Bonatelli M.L."/>
            <person name="Correr F.H."/>
            <person name="Franceschini L.M."/>
            <person name="Leite T.F."/>
            <person name="Margarido G.R.A."/>
            <person name="Almeida C.A."/>
            <person name="Ferrarezi J.A."/>
            <person name="Labate C.A."/>
        </authorList>
    </citation>
    <scope>NUCLEOTIDE SEQUENCE</scope>
    <source>
        <strain evidence="1">MF-1</strain>
    </source>
</reference>
<proteinExistence type="predicted"/>
<dbReference type="Proteomes" id="UP000765509">
    <property type="component" value="Unassembled WGS sequence"/>
</dbReference>
<dbReference type="AlphaFoldDB" id="A0A9Q3HIH4"/>
<comment type="caution">
    <text evidence="1">The sequence shown here is derived from an EMBL/GenBank/DDBJ whole genome shotgun (WGS) entry which is preliminary data.</text>
</comment>
<protein>
    <submittedName>
        <fullName evidence="1">Uncharacterized protein</fullName>
    </submittedName>
</protein>
<accession>A0A9Q3HIH4</accession>